<accession>A0A8H7PK68</accession>
<evidence type="ECO:0000313" key="6">
    <source>
        <dbReference type="Proteomes" id="UP000654370"/>
    </source>
</evidence>
<reference evidence="5" key="1">
    <citation type="submission" date="2020-12" db="EMBL/GenBank/DDBJ databases">
        <title>Metabolic potential, ecology and presence of endohyphal bacteria is reflected in genomic diversity of Mucoromycotina.</title>
        <authorList>
            <person name="Muszewska A."/>
            <person name="Okrasinska A."/>
            <person name="Steczkiewicz K."/>
            <person name="Drgas O."/>
            <person name="Orlowska M."/>
            <person name="Perlinska-Lenart U."/>
            <person name="Aleksandrzak-Piekarczyk T."/>
            <person name="Szatraj K."/>
            <person name="Zielenkiewicz U."/>
            <person name="Pilsyk S."/>
            <person name="Malc E."/>
            <person name="Mieczkowski P."/>
            <person name="Kruszewska J.S."/>
            <person name="Biernat P."/>
            <person name="Pawlowska J."/>
        </authorList>
    </citation>
    <scope>NUCLEOTIDE SEQUENCE</scope>
    <source>
        <strain evidence="5">WA0000067209</strain>
    </source>
</reference>
<feature type="signal peptide" evidence="3">
    <location>
        <begin position="1"/>
        <end position="16"/>
    </location>
</feature>
<feature type="region of interest" description="Disordered" evidence="2">
    <location>
        <begin position="191"/>
        <end position="222"/>
    </location>
</feature>
<gene>
    <name evidence="5" type="ORF">INT43_001150</name>
</gene>
<keyword evidence="1 3" id="KW-0732">Signal</keyword>
<organism evidence="5 6">
    <name type="scientific">Mortierella isabellina</name>
    <name type="common">Filamentous fungus</name>
    <name type="synonym">Umbelopsis isabellina</name>
    <dbReference type="NCBI Taxonomy" id="91625"/>
    <lineage>
        <taxon>Eukaryota</taxon>
        <taxon>Fungi</taxon>
        <taxon>Fungi incertae sedis</taxon>
        <taxon>Mucoromycota</taxon>
        <taxon>Mucoromycotina</taxon>
        <taxon>Umbelopsidomycetes</taxon>
        <taxon>Umbelopsidales</taxon>
        <taxon>Umbelopsidaceae</taxon>
        <taxon>Umbelopsis</taxon>
    </lineage>
</organism>
<protein>
    <recommendedName>
        <fullName evidence="4">Yeast cell wall synthesis Kre9/Knh1-like N-terminal domain-containing protein</fullName>
    </recommendedName>
</protein>
<dbReference type="OrthoDB" id="2432613at2759"/>
<dbReference type="Proteomes" id="UP000654370">
    <property type="component" value="Unassembled WGS sequence"/>
</dbReference>
<name>A0A8H7PK68_MORIS</name>
<dbReference type="AlphaFoldDB" id="A0A8H7PK68"/>
<evidence type="ECO:0000256" key="3">
    <source>
        <dbReference type="SAM" id="SignalP"/>
    </source>
</evidence>
<dbReference type="InterPro" id="IPR052982">
    <property type="entry name" value="SRP1/TIP1-like"/>
</dbReference>
<keyword evidence="6" id="KW-1185">Reference proteome</keyword>
<feature type="domain" description="Yeast cell wall synthesis Kre9/Knh1-like N-terminal" evidence="4">
    <location>
        <begin position="30"/>
        <end position="125"/>
    </location>
</feature>
<proteinExistence type="predicted"/>
<evidence type="ECO:0000256" key="1">
    <source>
        <dbReference type="ARBA" id="ARBA00022729"/>
    </source>
</evidence>
<feature type="chain" id="PRO_5034620608" description="Yeast cell wall synthesis Kre9/Knh1-like N-terminal domain-containing protein" evidence="3">
    <location>
        <begin position="17"/>
        <end position="241"/>
    </location>
</feature>
<evidence type="ECO:0000259" key="4">
    <source>
        <dbReference type="Pfam" id="PF10342"/>
    </source>
</evidence>
<dbReference type="Pfam" id="PF10342">
    <property type="entry name" value="Kre9_KNH"/>
    <property type="match status" value="1"/>
</dbReference>
<evidence type="ECO:0000256" key="2">
    <source>
        <dbReference type="SAM" id="MobiDB-lite"/>
    </source>
</evidence>
<comment type="caution">
    <text evidence="5">The sequence shown here is derived from an EMBL/GenBank/DDBJ whole genome shotgun (WGS) entry which is preliminary data.</text>
</comment>
<dbReference type="EMBL" id="JAEPQZ010000011">
    <property type="protein sequence ID" value="KAG2175503.1"/>
    <property type="molecule type" value="Genomic_DNA"/>
</dbReference>
<dbReference type="InterPro" id="IPR018466">
    <property type="entry name" value="Kre9/Knh1-like_N"/>
</dbReference>
<sequence>MVSFTVISSVIATVFAAVASASTPIAPSEPAPGTVWTIGQPGTIQWNSAPCNHVLNSVFDWLDFMTGDNINQITLGNVATGLDGTTATTYSWTCPNVDIHSAIYFFMFTSTTNSSDMAWTTRFAITDSTGALTTPPNATQTDGEKIPWGVGHLLSGAASASAPAASGSLSAASAPATNSVLAPTANTNSLSAAPPAASGSAAPSAASPAAASPSVSQKSSASKVLTTAGLGLGAVAAVMMA</sequence>
<feature type="non-terminal residue" evidence="5">
    <location>
        <position position="1"/>
    </location>
</feature>
<evidence type="ECO:0000313" key="5">
    <source>
        <dbReference type="EMBL" id="KAG2175503.1"/>
    </source>
</evidence>
<dbReference type="PANTHER" id="PTHR40633">
    <property type="entry name" value="MATRIX PROTEIN, PUTATIVE (AFU_ORTHOLOGUE AFUA_8G05410)-RELATED"/>
    <property type="match status" value="1"/>
</dbReference>
<dbReference type="PANTHER" id="PTHR40633:SF1">
    <property type="entry name" value="GPI ANCHORED SERINE-THREONINE RICH PROTEIN (AFU_ORTHOLOGUE AFUA_1G03630)"/>
    <property type="match status" value="1"/>
</dbReference>